<name>A0AAN6T6G6_9PEZI</name>
<organism evidence="7 8">
    <name type="scientific">Parathielavia hyrcaniae</name>
    <dbReference type="NCBI Taxonomy" id="113614"/>
    <lineage>
        <taxon>Eukaryota</taxon>
        <taxon>Fungi</taxon>
        <taxon>Dikarya</taxon>
        <taxon>Ascomycota</taxon>
        <taxon>Pezizomycotina</taxon>
        <taxon>Sordariomycetes</taxon>
        <taxon>Sordariomycetidae</taxon>
        <taxon>Sordariales</taxon>
        <taxon>Chaetomiaceae</taxon>
        <taxon>Parathielavia</taxon>
    </lineage>
</organism>
<evidence type="ECO:0000256" key="1">
    <source>
        <dbReference type="ARBA" id="ARBA00004123"/>
    </source>
</evidence>
<evidence type="ECO:0000313" key="8">
    <source>
        <dbReference type="Proteomes" id="UP001305647"/>
    </source>
</evidence>
<dbReference type="EMBL" id="MU863624">
    <property type="protein sequence ID" value="KAK4106558.1"/>
    <property type="molecule type" value="Genomic_DNA"/>
</dbReference>
<accession>A0AAN6T6G6</accession>
<dbReference type="PANTHER" id="PTHR31845">
    <property type="entry name" value="FINGER DOMAIN PROTEIN, PUTATIVE-RELATED"/>
    <property type="match status" value="1"/>
</dbReference>
<gene>
    <name evidence="7" type="ORF">N658DRAFT_415141</name>
</gene>
<feature type="region of interest" description="Disordered" evidence="6">
    <location>
        <begin position="31"/>
        <end position="219"/>
    </location>
</feature>
<evidence type="ECO:0000256" key="3">
    <source>
        <dbReference type="ARBA" id="ARBA00023125"/>
    </source>
</evidence>
<dbReference type="GO" id="GO:0005634">
    <property type="term" value="C:nucleus"/>
    <property type="evidence" value="ECO:0007669"/>
    <property type="project" value="UniProtKB-SubCell"/>
</dbReference>
<evidence type="ECO:0000256" key="6">
    <source>
        <dbReference type="SAM" id="MobiDB-lite"/>
    </source>
</evidence>
<sequence length="732" mass="81265">MTVSVWFKPTKPGFLLPCPGSCHEERALTRSQRCHRLQKPCSSQTPAPARKRKEPKPTRVSELERRLEDLTARIESVQRPGQSEPSPPTSDHHHHVSPSGGATAADLEDLLPPPPLPGNLSGTHAATRRCSRDPFGHLFPGRSIFETRSEHHQHQPTTTSDNAAPAAGQNASPPVSSSPTVDSSMQPTASGSMSPPPYQQPVSRPSQNPHPVPVPVPNCPWPRGDEAGAFLRLYRKSMAHLFPFVVVPPDLSSAQMREQRPFLWKAIMMEACVYEGARQVALGNELLKEVSEAALVRPEKNIDLLHGLQLLIAWYHYNLDNFQMVNLLFLARSITLSLGSAEIKSFPEDGGYSSESLELMRAFTGTYYVVTITFTTNKRPDALMNNMNTSYLATCCRALHSQMECPTDELVVHLVRTQQLSQSISQAFAKRKAVPDDNQSSPRALVQNLRERIQAFAAALPPHIRADPSLAGHLRVAEILVCENSLEELSQCHWRFGRPSSFGRDPMTVLTASPAAVDEADPSRLELLWECARLVASYLNNRFRGEVSDYPRFACVSSMDLTYVLLTMLRLVTLQVPGWDLAAVAKELPFNDFMTQLIHRMEHTVERRKRKPKSSKQGGETSPSEVPAGWQEDELDDPYLKLTRKLRNVRDSFNLNGFDNDYATSQVARVCNPAPMTVADATQDLMQDLGAGLWQDVAGGPPEWDAFLVGETVDWAAVLNNYSMTAEPGYMA</sequence>
<evidence type="ECO:0000313" key="7">
    <source>
        <dbReference type="EMBL" id="KAK4106558.1"/>
    </source>
</evidence>
<feature type="compositionally biased region" description="Polar residues" evidence="6">
    <location>
        <begin position="615"/>
        <end position="624"/>
    </location>
</feature>
<keyword evidence="2" id="KW-0805">Transcription regulation</keyword>
<dbReference type="Proteomes" id="UP001305647">
    <property type="component" value="Unassembled WGS sequence"/>
</dbReference>
<dbReference type="InterPro" id="IPR051089">
    <property type="entry name" value="prtT"/>
</dbReference>
<dbReference type="GO" id="GO:0000976">
    <property type="term" value="F:transcription cis-regulatory region binding"/>
    <property type="evidence" value="ECO:0007669"/>
    <property type="project" value="TreeGrafter"/>
</dbReference>
<evidence type="ECO:0000256" key="2">
    <source>
        <dbReference type="ARBA" id="ARBA00023015"/>
    </source>
</evidence>
<keyword evidence="8" id="KW-1185">Reference proteome</keyword>
<feature type="compositionally biased region" description="Pro residues" evidence="6">
    <location>
        <begin position="208"/>
        <end position="219"/>
    </location>
</feature>
<feature type="region of interest" description="Disordered" evidence="6">
    <location>
        <begin position="604"/>
        <end position="631"/>
    </location>
</feature>
<comment type="subcellular location">
    <subcellularLocation>
        <location evidence="1">Nucleus</location>
    </subcellularLocation>
</comment>
<dbReference type="GO" id="GO:0000981">
    <property type="term" value="F:DNA-binding transcription factor activity, RNA polymerase II-specific"/>
    <property type="evidence" value="ECO:0007669"/>
    <property type="project" value="TreeGrafter"/>
</dbReference>
<keyword evidence="5" id="KW-0539">Nucleus</keyword>
<evidence type="ECO:0000256" key="5">
    <source>
        <dbReference type="ARBA" id="ARBA00023242"/>
    </source>
</evidence>
<evidence type="ECO:0000256" key="4">
    <source>
        <dbReference type="ARBA" id="ARBA00023163"/>
    </source>
</evidence>
<dbReference type="PANTHER" id="PTHR31845:SF10">
    <property type="entry name" value="ZN(II)2CYS6 TRANSCRIPTION FACTOR (EUROFUNG)"/>
    <property type="match status" value="1"/>
</dbReference>
<reference evidence="7" key="1">
    <citation type="journal article" date="2023" name="Mol. Phylogenet. Evol.">
        <title>Genome-scale phylogeny and comparative genomics of the fungal order Sordariales.</title>
        <authorList>
            <person name="Hensen N."/>
            <person name="Bonometti L."/>
            <person name="Westerberg I."/>
            <person name="Brannstrom I.O."/>
            <person name="Guillou S."/>
            <person name="Cros-Aarteil S."/>
            <person name="Calhoun S."/>
            <person name="Haridas S."/>
            <person name="Kuo A."/>
            <person name="Mondo S."/>
            <person name="Pangilinan J."/>
            <person name="Riley R."/>
            <person name="LaButti K."/>
            <person name="Andreopoulos B."/>
            <person name="Lipzen A."/>
            <person name="Chen C."/>
            <person name="Yan M."/>
            <person name="Daum C."/>
            <person name="Ng V."/>
            <person name="Clum A."/>
            <person name="Steindorff A."/>
            <person name="Ohm R.A."/>
            <person name="Martin F."/>
            <person name="Silar P."/>
            <person name="Natvig D.O."/>
            <person name="Lalanne C."/>
            <person name="Gautier V."/>
            <person name="Ament-Velasquez S.L."/>
            <person name="Kruys A."/>
            <person name="Hutchinson M.I."/>
            <person name="Powell A.J."/>
            <person name="Barry K."/>
            <person name="Miller A.N."/>
            <person name="Grigoriev I.V."/>
            <person name="Debuchy R."/>
            <person name="Gladieux P."/>
            <person name="Hiltunen Thoren M."/>
            <person name="Johannesson H."/>
        </authorList>
    </citation>
    <scope>NUCLEOTIDE SEQUENCE</scope>
    <source>
        <strain evidence="7">CBS 757.83</strain>
    </source>
</reference>
<proteinExistence type="predicted"/>
<protein>
    <submittedName>
        <fullName evidence="7">Uncharacterized protein</fullName>
    </submittedName>
</protein>
<comment type="caution">
    <text evidence="7">The sequence shown here is derived from an EMBL/GenBank/DDBJ whole genome shotgun (WGS) entry which is preliminary data.</text>
</comment>
<dbReference type="AlphaFoldDB" id="A0AAN6T6G6"/>
<keyword evidence="3" id="KW-0238">DNA-binding</keyword>
<feature type="compositionally biased region" description="Low complexity" evidence="6">
    <location>
        <begin position="172"/>
        <end position="184"/>
    </location>
</feature>
<reference evidence="7" key="2">
    <citation type="submission" date="2023-05" db="EMBL/GenBank/DDBJ databases">
        <authorList>
            <consortium name="Lawrence Berkeley National Laboratory"/>
            <person name="Steindorff A."/>
            <person name="Hensen N."/>
            <person name="Bonometti L."/>
            <person name="Westerberg I."/>
            <person name="Brannstrom I.O."/>
            <person name="Guillou S."/>
            <person name="Cros-Aarteil S."/>
            <person name="Calhoun S."/>
            <person name="Haridas S."/>
            <person name="Kuo A."/>
            <person name="Mondo S."/>
            <person name="Pangilinan J."/>
            <person name="Riley R."/>
            <person name="Labutti K."/>
            <person name="Andreopoulos B."/>
            <person name="Lipzen A."/>
            <person name="Chen C."/>
            <person name="Yanf M."/>
            <person name="Daum C."/>
            <person name="Ng V."/>
            <person name="Clum A."/>
            <person name="Ohm R."/>
            <person name="Martin F."/>
            <person name="Silar P."/>
            <person name="Natvig D."/>
            <person name="Lalanne C."/>
            <person name="Gautier V."/>
            <person name="Ament-Velasquez S.L."/>
            <person name="Kruys A."/>
            <person name="Hutchinson M.I."/>
            <person name="Powell A.J."/>
            <person name="Barry K."/>
            <person name="Miller A.N."/>
            <person name="Grigoriev I.V."/>
            <person name="Debuchy R."/>
            <person name="Gladieux P."/>
            <person name="Thoren M.H."/>
            <person name="Johannesson H."/>
        </authorList>
    </citation>
    <scope>NUCLEOTIDE SEQUENCE</scope>
    <source>
        <strain evidence="7">CBS 757.83</strain>
    </source>
</reference>
<feature type="compositionally biased region" description="Basic and acidic residues" evidence="6">
    <location>
        <begin position="55"/>
        <end position="72"/>
    </location>
</feature>
<keyword evidence="4" id="KW-0804">Transcription</keyword>